<dbReference type="RefSeq" id="WP_111621510.1">
    <property type="nucleotide sequence ID" value="NZ_QLLI01000025.1"/>
</dbReference>
<evidence type="ECO:0000256" key="1">
    <source>
        <dbReference type="SAM" id="Phobius"/>
    </source>
</evidence>
<keyword evidence="1" id="KW-0812">Transmembrane</keyword>
<accession>A0ABX9BBG4</accession>
<sequence>MSKLLMDIIQVSANIAIVLTFIITIYIFRENISSRKTSIRPLLMPGRVNQFFNDDNLFAGNYEYPLIDDVGTTALVHFGIKNAGKGVAKNVNVLNFRSEEEEPIEFRVGNNSISIPEGEHVPFVIRIARKDPTDYFFITYSTTISYEDIFGKKFYISIRLWVQESDVIVIEYNDAQIPQWKKFMTVVSREVELNGYFEMRQLEERMNDDKREEIRTSNIL</sequence>
<gene>
    <name evidence="2" type="ORF">DET54_12514</name>
</gene>
<keyword evidence="1" id="KW-1133">Transmembrane helix</keyword>
<evidence type="ECO:0000313" key="2">
    <source>
        <dbReference type="EMBL" id="RAI84436.1"/>
    </source>
</evidence>
<name>A0ABX9BBG4_9BACL</name>
<keyword evidence="1" id="KW-0472">Membrane</keyword>
<feature type="transmembrane region" description="Helical" evidence="1">
    <location>
        <begin position="6"/>
        <end position="28"/>
    </location>
</feature>
<evidence type="ECO:0000313" key="3">
    <source>
        <dbReference type="Proteomes" id="UP000248827"/>
    </source>
</evidence>
<organism evidence="2 3">
    <name type="scientific">Paenibacillus pabuli</name>
    <dbReference type="NCBI Taxonomy" id="1472"/>
    <lineage>
        <taxon>Bacteria</taxon>
        <taxon>Bacillati</taxon>
        <taxon>Bacillota</taxon>
        <taxon>Bacilli</taxon>
        <taxon>Bacillales</taxon>
        <taxon>Paenibacillaceae</taxon>
        <taxon>Paenibacillus</taxon>
    </lineage>
</organism>
<keyword evidence="3" id="KW-1185">Reference proteome</keyword>
<dbReference type="Proteomes" id="UP000248827">
    <property type="component" value="Unassembled WGS sequence"/>
</dbReference>
<protein>
    <submittedName>
        <fullName evidence="2">Uncharacterized protein</fullName>
    </submittedName>
</protein>
<comment type="caution">
    <text evidence="2">The sequence shown here is derived from an EMBL/GenBank/DDBJ whole genome shotgun (WGS) entry which is preliminary data.</text>
</comment>
<reference evidence="2 3" key="1">
    <citation type="submission" date="2018-06" db="EMBL/GenBank/DDBJ databases">
        <title>Freshwater and sediment microbial communities from various areas in North America, analyzing microbe dynamics in response to fracking.</title>
        <authorList>
            <person name="Lamendella R."/>
        </authorList>
    </citation>
    <scope>NUCLEOTIDE SEQUENCE [LARGE SCALE GENOMIC DNA]</scope>
    <source>
        <strain evidence="2 3">NG-13</strain>
    </source>
</reference>
<proteinExistence type="predicted"/>
<dbReference type="EMBL" id="QLLI01000025">
    <property type="protein sequence ID" value="RAI84436.1"/>
    <property type="molecule type" value="Genomic_DNA"/>
</dbReference>